<dbReference type="InterPro" id="IPR009057">
    <property type="entry name" value="Homeodomain-like_sf"/>
</dbReference>
<dbReference type="PROSITE" id="PS01124">
    <property type="entry name" value="HTH_ARAC_FAMILY_2"/>
    <property type="match status" value="1"/>
</dbReference>
<dbReference type="GO" id="GO:0043565">
    <property type="term" value="F:sequence-specific DNA binding"/>
    <property type="evidence" value="ECO:0007669"/>
    <property type="project" value="InterPro"/>
</dbReference>
<accession>D5EN72</accession>
<evidence type="ECO:0000256" key="3">
    <source>
        <dbReference type="ARBA" id="ARBA00023163"/>
    </source>
</evidence>
<keyword evidence="1" id="KW-0805">Transcription regulation</keyword>
<protein>
    <submittedName>
        <fullName evidence="5">Transcriptional regulator, AraC family</fullName>
    </submittedName>
</protein>
<dbReference type="Pfam" id="PF12833">
    <property type="entry name" value="HTH_18"/>
    <property type="match status" value="1"/>
</dbReference>
<dbReference type="SUPFAM" id="SSF46689">
    <property type="entry name" value="Homeodomain-like"/>
    <property type="match status" value="2"/>
</dbReference>
<dbReference type="PANTHER" id="PTHR43280">
    <property type="entry name" value="ARAC-FAMILY TRANSCRIPTIONAL REGULATOR"/>
    <property type="match status" value="1"/>
</dbReference>
<dbReference type="InterPro" id="IPR037923">
    <property type="entry name" value="HTH-like"/>
</dbReference>
<evidence type="ECO:0000259" key="4">
    <source>
        <dbReference type="PROSITE" id="PS01124"/>
    </source>
</evidence>
<gene>
    <name evidence="5" type="ordered locus">Caka_0482</name>
</gene>
<evidence type="ECO:0000313" key="5">
    <source>
        <dbReference type="EMBL" id="ADE53507.1"/>
    </source>
</evidence>
<reference evidence="5 6" key="1">
    <citation type="journal article" date="2010" name="Stand. Genomic Sci.">
        <title>Complete genome sequence of Coraliomargarita akajimensis type strain (04OKA010-24).</title>
        <authorList>
            <person name="Mavromatis K."/>
            <person name="Abt B."/>
            <person name="Brambilla E."/>
            <person name="Lapidus A."/>
            <person name="Copeland A."/>
            <person name="Deshpande S."/>
            <person name="Nolan M."/>
            <person name="Lucas S."/>
            <person name="Tice H."/>
            <person name="Cheng J.F."/>
            <person name="Han C."/>
            <person name="Detter J.C."/>
            <person name="Woyke T."/>
            <person name="Goodwin L."/>
            <person name="Pitluck S."/>
            <person name="Held B."/>
            <person name="Brettin T."/>
            <person name="Tapia R."/>
            <person name="Ivanova N."/>
            <person name="Mikhailova N."/>
            <person name="Pati A."/>
            <person name="Liolios K."/>
            <person name="Chen A."/>
            <person name="Palaniappan K."/>
            <person name="Land M."/>
            <person name="Hauser L."/>
            <person name="Chang Y.J."/>
            <person name="Jeffries C.D."/>
            <person name="Rohde M."/>
            <person name="Goker M."/>
            <person name="Bristow J."/>
            <person name="Eisen J.A."/>
            <person name="Markowitz V."/>
            <person name="Hugenholtz P."/>
            <person name="Klenk H.P."/>
            <person name="Kyrpides N.C."/>
        </authorList>
    </citation>
    <scope>NUCLEOTIDE SEQUENCE [LARGE SCALE GENOMIC DNA]</scope>
    <source>
        <strain evidence="6">DSM 45221 / IAM 15411 / JCM 23193 / KCTC 12865</strain>
    </source>
</reference>
<dbReference type="HOGENOM" id="CLU_000445_88_6_0"/>
<evidence type="ECO:0000256" key="1">
    <source>
        <dbReference type="ARBA" id="ARBA00023015"/>
    </source>
</evidence>
<dbReference type="GO" id="GO:0003700">
    <property type="term" value="F:DNA-binding transcription factor activity"/>
    <property type="evidence" value="ECO:0007669"/>
    <property type="project" value="InterPro"/>
</dbReference>
<proteinExistence type="predicted"/>
<keyword evidence="3" id="KW-0804">Transcription</keyword>
<dbReference type="Gene3D" id="1.10.10.60">
    <property type="entry name" value="Homeodomain-like"/>
    <property type="match status" value="2"/>
</dbReference>
<dbReference type="SUPFAM" id="SSF51215">
    <property type="entry name" value="Regulatory protein AraC"/>
    <property type="match status" value="1"/>
</dbReference>
<name>D5EN72_CORAD</name>
<keyword evidence="6" id="KW-1185">Reference proteome</keyword>
<organism evidence="5 6">
    <name type="scientific">Coraliomargarita akajimensis (strain DSM 45221 / IAM 15411 / JCM 23193 / KCTC 12865 / 04OKA010-24)</name>
    <dbReference type="NCBI Taxonomy" id="583355"/>
    <lineage>
        <taxon>Bacteria</taxon>
        <taxon>Pseudomonadati</taxon>
        <taxon>Verrucomicrobiota</taxon>
        <taxon>Opitutia</taxon>
        <taxon>Puniceicoccales</taxon>
        <taxon>Coraliomargaritaceae</taxon>
        <taxon>Coraliomargarita</taxon>
    </lineage>
</organism>
<keyword evidence="2" id="KW-0238">DNA-binding</keyword>
<dbReference type="EMBL" id="CP001998">
    <property type="protein sequence ID" value="ADE53507.1"/>
    <property type="molecule type" value="Genomic_DNA"/>
</dbReference>
<dbReference type="RefSeq" id="WP_013042232.1">
    <property type="nucleotide sequence ID" value="NC_014008.1"/>
</dbReference>
<dbReference type="KEGG" id="caa:Caka_0482"/>
<dbReference type="AlphaFoldDB" id="D5EN72"/>
<dbReference type="Pfam" id="PF02311">
    <property type="entry name" value="AraC_binding"/>
    <property type="match status" value="1"/>
</dbReference>
<dbReference type="SMART" id="SM00342">
    <property type="entry name" value="HTH_ARAC"/>
    <property type="match status" value="1"/>
</dbReference>
<sequence>MNILQLNEGFEASEYTYGAHARSYGPRVHQDLRLVYPYTGRADVRIDDIWYHVEAGQMIFLLPGTEEEYLFARDCDSSVGWCAVENPQPRERICEALAEVPAVHTCSERFVELAAMAESLYPTSSAAEREVHFALVQAMFCEFFRIAGYQEVQEPQMHPAVRRAMQVIDKRYADSLELPQIAVEAGVSAQHLVRLFKRDIKASPSSYLWRTRCEHAARMLLNTGFSASEIAYRCGFANPNHFSRMFKEYHDGVPPGAYRRNAWRGESG</sequence>
<dbReference type="STRING" id="583355.Caka_0482"/>
<evidence type="ECO:0000256" key="2">
    <source>
        <dbReference type="ARBA" id="ARBA00023125"/>
    </source>
</evidence>
<feature type="domain" description="HTH araC/xylS-type" evidence="4">
    <location>
        <begin position="162"/>
        <end position="260"/>
    </location>
</feature>
<dbReference type="InterPro" id="IPR018060">
    <property type="entry name" value="HTH_AraC"/>
</dbReference>
<dbReference type="InterPro" id="IPR003313">
    <property type="entry name" value="AraC-bd"/>
</dbReference>
<dbReference type="OrthoDB" id="185691at2"/>
<dbReference type="PANTHER" id="PTHR43280:SF2">
    <property type="entry name" value="HTH-TYPE TRANSCRIPTIONAL REGULATOR EXSA"/>
    <property type="match status" value="1"/>
</dbReference>
<dbReference type="Proteomes" id="UP000000925">
    <property type="component" value="Chromosome"/>
</dbReference>
<dbReference type="eggNOG" id="COG4977">
    <property type="taxonomic scope" value="Bacteria"/>
</dbReference>
<evidence type="ECO:0000313" key="6">
    <source>
        <dbReference type="Proteomes" id="UP000000925"/>
    </source>
</evidence>